<evidence type="ECO:0000313" key="4">
    <source>
        <dbReference type="Proteomes" id="UP000604066"/>
    </source>
</evidence>
<evidence type="ECO:0000259" key="2">
    <source>
        <dbReference type="Pfam" id="PF00437"/>
    </source>
</evidence>
<sequence>MQSSDFTPQELEMLLREVQRRVLARISDRRDIDVRVAINDIARQVIIDKKPAMLPKALEFAEEAYTRLFSLGPLEKYLQPGSAVTNMIIFGTKLLVEENGEKRIENAFTSEEEVLRIFERIANRVGKELSIAVPSIDAELPDGSRVLLVIPPQGDKPYGSIRRHTKREAKLEELYPGMRGLKENADYLIRAVKGRKNFVVAGSTNAGKTTLMNALLQEVQPKHVVAVLEDTREINLSHLEFVAYFKTREIEGMPPITWQRILKDCLRFTPQRIVLTEVRTPPAAYELIQVLNTGHAGSMTSIHANGAMDALYRLETLIQEHRNLPIEVIRRLIARAVDIAIFLTTVENEIGETIGRKIAEIIEVDRELDENGQYKIREVYRG</sequence>
<dbReference type="InterPro" id="IPR027417">
    <property type="entry name" value="P-loop_NTPase"/>
</dbReference>
<organism evidence="3 4">
    <name type="scientific">Carboxydothermus ferrireducens DSM 11255</name>
    <dbReference type="NCBI Taxonomy" id="1119529"/>
    <lineage>
        <taxon>Bacteria</taxon>
        <taxon>Bacillati</taxon>
        <taxon>Bacillota</taxon>
        <taxon>Clostridia</taxon>
        <taxon>Thermoanaerobacterales</taxon>
        <taxon>Thermoanaerobacteraceae</taxon>
        <taxon>Carboxydothermus</taxon>
    </lineage>
</organism>
<dbReference type="Pfam" id="PF00437">
    <property type="entry name" value="T2SSE"/>
    <property type="match status" value="1"/>
</dbReference>
<dbReference type="Proteomes" id="UP000604066">
    <property type="component" value="Unassembled WGS sequence"/>
</dbReference>
<reference evidence="3 4" key="1">
    <citation type="submission" date="2020-07" db="EMBL/GenBank/DDBJ databases">
        <title>Genomic Encyclopedia of Type Strains, Phase III (KMG-III): the genomes of soil and plant-associated and newly described type strains.</title>
        <authorList>
            <person name="Whitman W."/>
        </authorList>
    </citation>
    <scope>NUCLEOTIDE SEQUENCE [LARGE SCALE GENOMIC DNA]</scope>
    <source>
        <strain evidence="3 4">DSM 11255</strain>
    </source>
</reference>
<dbReference type="InterPro" id="IPR050921">
    <property type="entry name" value="T4SS_GSP_E_ATPase"/>
</dbReference>
<dbReference type="RefSeq" id="WP_051250244.1">
    <property type="nucleotide sequence ID" value="NZ_ATYG01000021.1"/>
</dbReference>
<proteinExistence type="inferred from homology"/>
<gene>
    <name evidence="3" type="ORF">HDG70_000851</name>
</gene>
<accession>A0ABX2RB96</accession>
<evidence type="ECO:0000256" key="1">
    <source>
        <dbReference type="ARBA" id="ARBA00006611"/>
    </source>
</evidence>
<evidence type="ECO:0000313" key="3">
    <source>
        <dbReference type="EMBL" id="NYE57145.1"/>
    </source>
</evidence>
<dbReference type="PANTHER" id="PTHR30486">
    <property type="entry name" value="TWITCHING MOTILITY PROTEIN PILT"/>
    <property type="match status" value="1"/>
</dbReference>
<dbReference type="InterPro" id="IPR001482">
    <property type="entry name" value="T2SS/T4SS_dom"/>
</dbReference>
<dbReference type="PANTHER" id="PTHR30486:SF6">
    <property type="entry name" value="TYPE IV PILUS RETRACTATION ATPASE PILT"/>
    <property type="match status" value="1"/>
</dbReference>
<dbReference type="CDD" id="cd01130">
    <property type="entry name" value="VirB11-like_ATPase"/>
    <property type="match status" value="1"/>
</dbReference>
<comment type="similarity">
    <text evidence="1">Belongs to the GSP E family.</text>
</comment>
<dbReference type="EMBL" id="JACCBS010000001">
    <property type="protein sequence ID" value="NYE57145.1"/>
    <property type="molecule type" value="Genomic_DNA"/>
</dbReference>
<dbReference type="Gene3D" id="3.30.450.380">
    <property type="match status" value="1"/>
</dbReference>
<comment type="caution">
    <text evidence="3">The sequence shown here is derived from an EMBL/GenBank/DDBJ whole genome shotgun (WGS) entry which is preliminary data.</text>
</comment>
<protein>
    <submittedName>
        <fullName evidence="3">Pilus assembly protein CpaF</fullName>
    </submittedName>
</protein>
<dbReference type="SUPFAM" id="SSF52540">
    <property type="entry name" value="P-loop containing nucleoside triphosphate hydrolases"/>
    <property type="match status" value="1"/>
</dbReference>
<dbReference type="Gene3D" id="3.40.50.300">
    <property type="entry name" value="P-loop containing nucleotide triphosphate hydrolases"/>
    <property type="match status" value="1"/>
</dbReference>
<name>A0ABX2RB96_9THEO</name>
<feature type="domain" description="Bacterial type II secretion system protein E" evidence="2">
    <location>
        <begin position="98"/>
        <end position="325"/>
    </location>
</feature>
<keyword evidence="4" id="KW-1185">Reference proteome</keyword>